<dbReference type="CDD" id="cd04481">
    <property type="entry name" value="RPA1_DBD_B_like"/>
    <property type="match status" value="1"/>
</dbReference>
<dbReference type="AlphaFoldDB" id="A0A8J4VJW7"/>
<evidence type="ECO:0000256" key="2">
    <source>
        <dbReference type="ARBA" id="ARBA00005690"/>
    </source>
</evidence>
<dbReference type="Gene3D" id="2.40.50.140">
    <property type="entry name" value="Nucleic acid-binding proteins"/>
    <property type="match status" value="3"/>
</dbReference>
<dbReference type="PROSITE" id="PS50104">
    <property type="entry name" value="TIR"/>
    <property type="match status" value="1"/>
</dbReference>
<comment type="caution">
    <text evidence="12">The sequence shown here is derived from an EMBL/GenBank/DDBJ whole genome shotgun (WGS) entry which is preliminary data.</text>
</comment>
<dbReference type="CDD" id="cd04476">
    <property type="entry name" value="RPA1_DBD_C"/>
    <property type="match status" value="1"/>
</dbReference>
<keyword evidence="6" id="KW-0862">Zinc</keyword>
<dbReference type="Pfam" id="PF04969">
    <property type="entry name" value="CS"/>
    <property type="match status" value="1"/>
</dbReference>
<dbReference type="OrthoDB" id="1931061at2759"/>
<dbReference type="GO" id="GO:0008270">
    <property type="term" value="F:zinc ion binding"/>
    <property type="evidence" value="ECO:0007669"/>
    <property type="project" value="UniProtKB-KW"/>
</dbReference>
<keyword evidence="4" id="KW-0479">Metal-binding</keyword>
<dbReference type="GO" id="GO:0007165">
    <property type="term" value="P:signal transduction"/>
    <property type="evidence" value="ECO:0007669"/>
    <property type="project" value="InterPro"/>
</dbReference>
<dbReference type="Proteomes" id="UP000737018">
    <property type="component" value="Unassembled WGS sequence"/>
</dbReference>
<dbReference type="SUPFAM" id="SSF52200">
    <property type="entry name" value="Toll/Interleukin receptor TIR domain"/>
    <property type="match status" value="1"/>
</dbReference>
<feature type="compositionally biased region" description="Low complexity" evidence="9">
    <location>
        <begin position="780"/>
        <end position="791"/>
    </location>
</feature>
<dbReference type="InterPro" id="IPR007052">
    <property type="entry name" value="CS_dom"/>
</dbReference>
<dbReference type="InterPro" id="IPR013955">
    <property type="entry name" value="Rep_factor-A_C"/>
</dbReference>
<dbReference type="Gene3D" id="2.60.40.790">
    <property type="match status" value="1"/>
</dbReference>
<gene>
    <name evidence="12" type="ORF">CMV_015638</name>
</gene>
<name>A0A8J4VJW7_9ROSI</name>
<dbReference type="CDD" id="cd06467">
    <property type="entry name" value="p23_NUDC_like"/>
    <property type="match status" value="1"/>
</dbReference>
<feature type="region of interest" description="Disordered" evidence="9">
    <location>
        <begin position="155"/>
        <end position="181"/>
    </location>
</feature>
<organism evidence="12 13">
    <name type="scientific">Castanea mollissima</name>
    <name type="common">Chinese chestnut</name>
    <dbReference type="NCBI Taxonomy" id="60419"/>
    <lineage>
        <taxon>Eukaryota</taxon>
        <taxon>Viridiplantae</taxon>
        <taxon>Streptophyta</taxon>
        <taxon>Embryophyta</taxon>
        <taxon>Tracheophyta</taxon>
        <taxon>Spermatophyta</taxon>
        <taxon>Magnoliopsida</taxon>
        <taxon>eudicotyledons</taxon>
        <taxon>Gunneridae</taxon>
        <taxon>Pentapetalae</taxon>
        <taxon>rosids</taxon>
        <taxon>fabids</taxon>
        <taxon>Fagales</taxon>
        <taxon>Fagaceae</taxon>
        <taxon>Castanea</taxon>
    </lineage>
</organism>
<evidence type="ECO:0000256" key="3">
    <source>
        <dbReference type="ARBA" id="ARBA00022490"/>
    </source>
</evidence>
<dbReference type="FunFam" id="2.60.40.790:FF:000001">
    <property type="entry name" value="Nuclear migration protein nudC"/>
    <property type="match status" value="1"/>
</dbReference>
<evidence type="ECO:0000256" key="8">
    <source>
        <dbReference type="ARBA" id="ARBA00053226"/>
    </source>
</evidence>
<evidence type="ECO:0000259" key="10">
    <source>
        <dbReference type="PROSITE" id="PS50104"/>
    </source>
</evidence>
<dbReference type="InterPro" id="IPR003871">
    <property type="entry name" value="RFA1B/D_OB_1st"/>
</dbReference>
<evidence type="ECO:0000313" key="13">
    <source>
        <dbReference type="Proteomes" id="UP000737018"/>
    </source>
</evidence>
<feature type="domain" description="TIR" evidence="10">
    <location>
        <begin position="16"/>
        <end position="151"/>
    </location>
</feature>
<dbReference type="CDD" id="cd04480">
    <property type="entry name" value="RPA1_DBD_A_like"/>
    <property type="match status" value="1"/>
</dbReference>
<dbReference type="SUPFAM" id="SSF50249">
    <property type="entry name" value="Nucleic acid-binding proteins"/>
    <property type="match status" value="3"/>
</dbReference>
<evidence type="ECO:0000256" key="9">
    <source>
        <dbReference type="SAM" id="MobiDB-lite"/>
    </source>
</evidence>
<evidence type="ECO:0000256" key="7">
    <source>
        <dbReference type="ARBA" id="ARBA00023125"/>
    </source>
</evidence>
<evidence type="ECO:0000256" key="5">
    <source>
        <dbReference type="ARBA" id="ARBA00022771"/>
    </source>
</evidence>
<dbReference type="Gene3D" id="3.40.50.10140">
    <property type="entry name" value="Toll/interleukin-1 receptor homology (TIR) domain"/>
    <property type="match status" value="1"/>
</dbReference>
<protein>
    <submittedName>
        <fullName evidence="12">Uncharacterized protein</fullName>
    </submittedName>
</protein>
<dbReference type="EMBL" id="JRKL02002303">
    <property type="protein sequence ID" value="KAF3959560.1"/>
    <property type="molecule type" value="Genomic_DNA"/>
</dbReference>
<comment type="subcellular location">
    <subcellularLocation>
        <location evidence="1">Cytoplasmic granule</location>
    </subcellularLocation>
</comment>
<dbReference type="PANTHER" id="PTHR47165:SF4">
    <property type="entry name" value="OS03G0429900 PROTEIN"/>
    <property type="match status" value="1"/>
</dbReference>
<keyword evidence="5" id="KW-0863">Zinc-finger</keyword>
<sequence>MTPSFAPSSSTSALRYEYEVFVSFCGEDTRTSFTCHLLAALDRKNICACRGEFNRAELMKAIETSRMAVVVFSKSYATSDRCLDELAKIMECNRVLNQRVFPIFYDVSPSQVREQKGNFEEAANLAGFHLKANRPESEFIEEIVENILKKLNEESSTAPSLRQNDAPGQHSSATIPHNDASSGLDLENYSWTQTLEEVTLNVPVPTGTKSRSVVCEIKKNHLKVGLKGQPPIIDGELFRPVKPDDCYWSIEDQSAISILLTKHDKMEWWKSIVKGDPEIDTQKVEPESSKLSDPDPETRQTVEKMMITMSKGYSFLDQISDAKETWRIRVRICRMWKAGNKRSGNNFISLDMILIDEKKNLMHAIVRKNVFQKFGAILHEGGTFIISNFKVIVTKKGYRPVSNDLNIIFLLTTSVKECNEKSELIPMHAFEFATYDCINSRLNNNSYLTDIIGKLTAVGPIEQVHFDNGSTNIRNLQILLPEEKELKISLWDESAETITENDFKEDEGPYVIIVTSTIVKEFQGKLNLNTTSASKVYVNLDITEVSELIDRYKVVEDEYDNVVRAIPARDKKPKSESELILQTMMSLTEIKALEWLEGVKERFFTCYADIVNIESKFGWNYISCQLCKRKVKQQNSMFWCNNCNSESQFPMPSYKLQIQVKDHTGTASFVLFDKDAEKIIQKTAMELSSKNQEPNKVPQEIQNLLGKSYTFQIKVNDYNVKEGWEVYTVTSVFKSESNDTIAASDIKLLTSLKDVADDNLIDGVFGNTQMKDLTKKRTSKQTSNNNTGSSQNKKKNNHGSWWDWSYSHAYWGCWVNTYILISDGKSGQGPLIVSPAHKGKETPEISSSNLQPNVTADLQQLVGATMNLNPCTIAERQAGEDRVSTEVSLNQPSFLSSGPDTIITCNRGSSVDASYGYAPDTLFSTLASLKMAYLHILQLIWLWTQVLCHQLKQLSHPVKEYLFTRACQT</sequence>
<dbReference type="Pfam" id="PF02721">
    <property type="entry name" value="DUF223"/>
    <property type="match status" value="1"/>
</dbReference>
<keyword evidence="13" id="KW-1185">Reference proteome</keyword>
<dbReference type="PANTHER" id="PTHR47165">
    <property type="entry name" value="OS03G0429900 PROTEIN"/>
    <property type="match status" value="1"/>
</dbReference>
<proteinExistence type="inferred from homology"/>
<dbReference type="InterPro" id="IPR000157">
    <property type="entry name" value="TIR_dom"/>
</dbReference>
<feature type="domain" description="CS" evidence="11">
    <location>
        <begin position="184"/>
        <end position="273"/>
    </location>
</feature>
<comment type="function">
    <text evidence="8">Small heat shock protein required for the establishment of auxin gradients and for patterning of the apical domain of the embryo. Involved in the specification of the cotyledon primordia. Also required for normal inflorescence and floral meristem function, normal developmental patterning and thermotolerance. Acts as a molecular chaperone.</text>
</comment>
<reference evidence="12" key="1">
    <citation type="submission" date="2020-03" db="EMBL/GenBank/DDBJ databases">
        <title>Castanea mollissima Vanexum genome sequencing.</title>
        <authorList>
            <person name="Staton M."/>
        </authorList>
    </citation>
    <scope>NUCLEOTIDE SEQUENCE</scope>
    <source>
        <tissue evidence="12">Leaf</tissue>
    </source>
</reference>
<evidence type="ECO:0000313" key="12">
    <source>
        <dbReference type="EMBL" id="KAF3959560.1"/>
    </source>
</evidence>
<feature type="region of interest" description="Disordered" evidence="9">
    <location>
        <begin position="279"/>
        <end position="298"/>
    </location>
</feature>
<dbReference type="InterPro" id="IPR035897">
    <property type="entry name" value="Toll_tir_struct_dom_sf"/>
</dbReference>
<dbReference type="InterPro" id="IPR008978">
    <property type="entry name" value="HSP20-like_chaperone"/>
</dbReference>
<dbReference type="GO" id="GO:0006950">
    <property type="term" value="P:response to stress"/>
    <property type="evidence" value="ECO:0007669"/>
    <property type="project" value="UniProtKB-ARBA"/>
</dbReference>
<dbReference type="InterPro" id="IPR012340">
    <property type="entry name" value="NA-bd_OB-fold"/>
</dbReference>
<keyword evidence="7" id="KW-0238">DNA-binding</keyword>
<dbReference type="SUPFAM" id="SSF49764">
    <property type="entry name" value="HSP20-like chaperones"/>
    <property type="match status" value="1"/>
</dbReference>
<comment type="similarity">
    <text evidence="2">Belongs to the replication factor A protein 1 family.</text>
</comment>
<evidence type="ECO:0000256" key="1">
    <source>
        <dbReference type="ARBA" id="ARBA00004463"/>
    </source>
</evidence>
<dbReference type="Pfam" id="PF08646">
    <property type="entry name" value="Rep_fac-A_C"/>
    <property type="match status" value="1"/>
</dbReference>
<feature type="compositionally biased region" description="Polar residues" evidence="9">
    <location>
        <begin position="169"/>
        <end position="181"/>
    </location>
</feature>
<dbReference type="Pfam" id="PF01582">
    <property type="entry name" value="TIR"/>
    <property type="match status" value="1"/>
</dbReference>
<evidence type="ECO:0000256" key="4">
    <source>
        <dbReference type="ARBA" id="ARBA00022723"/>
    </source>
</evidence>
<dbReference type="InterPro" id="IPR047192">
    <property type="entry name" value="Euk_RPA1_DBD_C"/>
</dbReference>
<keyword evidence="3" id="KW-0963">Cytoplasm</keyword>
<evidence type="ECO:0000256" key="6">
    <source>
        <dbReference type="ARBA" id="ARBA00022833"/>
    </source>
</evidence>
<feature type="region of interest" description="Disordered" evidence="9">
    <location>
        <begin position="772"/>
        <end position="797"/>
    </location>
</feature>
<accession>A0A8J4VJW7</accession>
<dbReference type="GO" id="GO:0003677">
    <property type="term" value="F:DNA binding"/>
    <property type="evidence" value="ECO:0007669"/>
    <property type="project" value="UniProtKB-KW"/>
</dbReference>
<dbReference type="SMART" id="SM00255">
    <property type="entry name" value="TIR"/>
    <property type="match status" value="1"/>
</dbReference>
<evidence type="ECO:0000259" key="11">
    <source>
        <dbReference type="PROSITE" id="PS51203"/>
    </source>
</evidence>
<dbReference type="PROSITE" id="PS51203">
    <property type="entry name" value="CS"/>
    <property type="match status" value="1"/>
</dbReference>